<reference evidence="2" key="2">
    <citation type="journal article" date="2023" name="IMA Fungus">
        <title>Comparative genomic study of the Penicillium genus elucidates a diverse pangenome and 15 lateral gene transfer events.</title>
        <authorList>
            <person name="Petersen C."/>
            <person name="Sorensen T."/>
            <person name="Nielsen M.R."/>
            <person name="Sondergaard T.E."/>
            <person name="Sorensen J.L."/>
            <person name="Fitzpatrick D.A."/>
            <person name="Frisvad J.C."/>
            <person name="Nielsen K.L."/>
        </authorList>
    </citation>
    <scope>NUCLEOTIDE SEQUENCE</scope>
    <source>
        <strain evidence="2">IBT 15544</strain>
    </source>
</reference>
<dbReference type="InterPro" id="IPR052523">
    <property type="entry name" value="Trichothecene_AcTrans"/>
</dbReference>
<comment type="caution">
    <text evidence="2">The sequence shown here is derived from an EMBL/GenBank/DDBJ whole genome shotgun (WGS) entry which is preliminary data.</text>
</comment>
<name>A0A9W9N1T4_9EURO</name>
<dbReference type="InterPro" id="IPR016181">
    <property type="entry name" value="Acyl_CoA_acyltransferase"/>
</dbReference>
<evidence type="ECO:0000259" key="1">
    <source>
        <dbReference type="PROSITE" id="PS51186"/>
    </source>
</evidence>
<dbReference type="PROSITE" id="PS51186">
    <property type="entry name" value="GNAT"/>
    <property type="match status" value="1"/>
</dbReference>
<reference evidence="2" key="1">
    <citation type="submission" date="2022-12" db="EMBL/GenBank/DDBJ databases">
        <authorList>
            <person name="Petersen C."/>
        </authorList>
    </citation>
    <scope>NUCLEOTIDE SEQUENCE</scope>
    <source>
        <strain evidence="2">IBT 15544</strain>
    </source>
</reference>
<dbReference type="Gene3D" id="3.40.630.30">
    <property type="match status" value="1"/>
</dbReference>
<dbReference type="SUPFAM" id="SSF55729">
    <property type="entry name" value="Acyl-CoA N-acyltransferases (Nat)"/>
    <property type="match status" value="1"/>
</dbReference>
<dbReference type="PANTHER" id="PTHR42791">
    <property type="entry name" value="GNAT FAMILY ACETYLTRANSFERASE"/>
    <property type="match status" value="1"/>
</dbReference>
<dbReference type="EMBL" id="JAPQKR010000008">
    <property type="protein sequence ID" value="KAJ5211546.1"/>
    <property type="molecule type" value="Genomic_DNA"/>
</dbReference>
<accession>A0A9W9N1T4</accession>
<dbReference type="Proteomes" id="UP001150904">
    <property type="component" value="Unassembled WGS sequence"/>
</dbReference>
<dbReference type="InterPro" id="IPR000182">
    <property type="entry name" value="GNAT_dom"/>
</dbReference>
<evidence type="ECO:0000313" key="3">
    <source>
        <dbReference type="Proteomes" id="UP001150904"/>
    </source>
</evidence>
<keyword evidence="3" id="KW-1185">Reference proteome</keyword>
<dbReference type="Pfam" id="PF00583">
    <property type="entry name" value="Acetyltransf_1"/>
    <property type="match status" value="1"/>
</dbReference>
<dbReference type="PANTHER" id="PTHR42791:SF17">
    <property type="entry name" value="ACETYLTRANSFERASE, GNAT FAMILY FAMILY (AFU_ORTHOLOGUE AFUA_8G05690)"/>
    <property type="match status" value="1"/>
</dbReference>
<dbReference type="AlphaFoldDB" id="A0A9W9N1T4"/>
<organism evidence="2 3">
    <name type="scientific">Penicillium cinerascens</name>
    <dbReference type="NCBI Taxonomy" id="70096"/>
    <lineage>
        <taxon>Eukaryota</taxon>
        <taxon>Fungi</taxon>
        <taxon>Dikarya</taxon>
        <taxon>Ascomycota</taxon>
        <taxon>Pezizomycotina</taxon>
        <taxon>Eurotiomycetes</taxon>
        <taxon>Eurotiomycetidae</taxon>
        <taxon>Eurotiales</taxon>
        <taxon>Aspergillaceae</taxon>
        <taxon>Penicillium</taxon>
    </lineage>
</organism>
<proteinExistence type="predicted"/>
<evidence type="ECO:0000313" key="2">
    <source>
        <dbReference type="EMBL" id="KAJ5211546.1"/>
    </source>
</evidence>
<dbReference type="OrthoDB" id="2115692at2759"/>
<protein>
    <recommendedName>
        <fullName evidence="1">N-acetyltransferase domain-containing protein</fullName>
    </recommendedName>
</protein>
<dbReference type="RefSeq" id="XP_058309716.1">
    <property type="nucleotide sequence ID" value="XM_058450254.1"/>
</dbReference>
<dbReference type="GeneID" id="83177555"/>
<sequence length="204" mass="23201">MRSTTNSLVLEPATPEDVPAITELWFAAFTQPVIGKLFPNTPGMHQWHRDWHLDSFQTRPYQKYLRVVDTESKDEHGRPRLVAFGKWDLAMPDERGRRFPQWHADSPYQDCEDLITGLEAERKRVMGDQKHYYLDTLGTHPDYQRRGAGSMLVQWGCDLADKDGVAAYVDASKEGASLYQRHGFVDFSPSGAEVASMARAKKTA</sequence>
<feature type="domain" description="N-acetyltransferase" evidence="1">
    <location>
        <begin position="68"/>
        <end position="204"/>
    </location>
</feature>
<dbReference type="GO" id="GO:0016747">
    <property type="term" value="F:acyltransferase activity, transferring groups other than amino-acyl groups"/>
    <property type="evidence" value="ECO:0007669"/>
    <property type="project" value="InterPro"/>
</dbReference>
<gene>
    <name evidence="2" type="ORF">N7498_003192</name>
</gene>
<dbReference type="CDD" id="cd04301">
    <property type="entry name" value="NAT_SF"/>
    <property type="match status" value="1"/>
</dbReference>